<protein>
    <submittedName>
        <fullName evidence="1">Uncharacterized protein</fullName>
    </submittedName>
</protein>
<proteinExistence type="predicted"/>
<gene>
    <name evidence="1" type="ORF">MBBTH_02920</name>
</gene>
<dbReference type="RefSeq" id="WP_116591279.1">
    <property type="nucleotide sequence ID" value="NZ_MZGS01000014.1"/>
</dbReference>
<accession>A0A315XQH3</accession>
<dbReference type="InterPro" id="IPR049249">
    <property type="entry name" value="DUF6882"/>
</dbReference>
<sequence>MKVIEKPVEIEQGDSFKVLLSKYGALALDKQENLSELIGETEGELDIEKGLLTFGDIEFPVQILGFYMQDSKQWSWAWDNEDIFGADFIQSAKEIKAIGEEFDIEAFTTPMLNADFNDCHTLAMTATGILKMDAYYGVSEDDLDIFVLIKSDLIEEVDSPRKFRDTFYTFQKNFNIYPKIAFESYTKLKGYGFKPHDDFALAKIGEARVMAGYTERGNVTRLLIFGDDDR</sequence>
<organism evidence="1 2">
    <name type="scientific">Methanobrevibacter thaueri</name>
    <dbReference type="NCBI Taxonomy" id="190975"/>
    <lineage>
        <taxon>Archaea</taxon>
        <taxon>Methanobacteriati</taxon>
        <taxon>Methanobacteriota</taxon>
        <taxon>Methanomada group</taxon>
        <taxon>Methanobacteria</taxon>
        <taxon>Methanobacteriales</taxon>
        <taxon>Methanobacteriaceae</taxon>
        <taxon>Methanobrevibacter</taxon>
    </lineage>
</organism>
<name>A0A315XQH3_9EURY</name>
<evidence type="ECO:0000313" key="1">
    <source>
        <dbReference type="EMBL" id="PWB88148.1"/>
    </source>
</evidence>
<dbReference type="Pfam" id="PF21813">
    <property type="entry name" value="DUF6882"/>
    <property type="match status" value="1"/>
</dbReference>
<dbReference type="AlphaFoldDB" id="A0A315XQH3"/>
<reference evidence="1 2" key="1">
    <citation type="submission" date="2017-03" db="EMBL/GenBank/DDBJ databases">
        <title>Genome sequence of Methanobrevibacter thaueri.</title>
        <authorList>
            <person name="Poehlein A."/>
            <person name="Seedorf H."/>
            <person name="Daniel R."/>
        </authorList>
    </citation>
    <scope>NUCLEOTIDE SEQUENCE [LARGE SCALE GENOMIC DNA]</scope>
    <source>
        <strain evidence="1 2">DSM 11995</strain>
    </source>
</reference>
<keyword evidence="2" id="KW-1185">Reference proteome</keyword>
<evidence type="ECO:0000313" key="2">
    <source>
        <dbReference type="Proteomes" id="UP000251717"/>
    </source>
</evidence>
<comment type="caution">
    <text evidence="1">The sequence shown here is derived from an EMBL/GenBank/DDBJ whole genome shotgun (WGS) entry which is preliminary data.</text>
</comment>
<dbReference type="EMBL" id="MZGS01000014">
    <property type="protein sequence ID" value="PWB88148.1"/>
    <property type="molecule type" value="Genomic_DNA"/>
</dbReference>
<dbReference type="OrthoDB" id="76345at2157"/>
<dbReference type="Proteomes" id="UP000251717">
    <property type="component" value="Unassembled WGS sequence"/>
</dbReference>